<dbReference type="SUPFAM" id="SSF53383">
    <property type="entry name" value="PLP-dependent transferases"/>
    <property type="match status" value="1"/>
</dbReference>
<sequence>MEAHRITLVALVNDAQRGVFGAAKQIHLLRRQLGIDGEHLMGQADDRGIIQTIVLFGSHTASFLRSKVNKHANPMPISHCALGSVRCKRTLVATCASTDGGNEPYCWRVSVSITLVVHCGCNIAIVPEALPRLSCGTTAGGWWAQRISLSDKRLPYNVRVSFTARSPRPGAGSGAQFTLLRDSRRRQCRHRPRRCFAVLVWRAGPPDAGDTFYTPNLGEPALREALANALSQLHRPVSPDRVVVVTPVWPNLVEIPRILGAQVEEVALELQRDEQGIARWHLLSGNFVTRLNA</sequence>
<keyword evidence="1" id="KW-0808">Transferase</keyword>
<protein>
    <submittedName>
        <fullName evidence="1">Aspartate aminotransferase</fullName>
    </submittedName>
</protein>
<organism evidence="1 2">
    <name type="scientific">Sodalis glossinidius (strain morsitans)</name>
    <dbReference type="NCBI Taxonomy" id="343509"/>
    <lineage>
        <taxon>Bacteria</taxon>
        <taxon>Pseudomonadati</taxon>
        <taxon>Pseudomonadota</taxon>
        <taxon>Gammaproteobacteria</taxon>
        <taxon>Enterobacterales</taxon>
        <taxon>Bruguierivoracaceae</taxon>
        <taxon>Sodalis</taxon>
    </lineage>
</organism>
<keyword evidence="1" id="KW-0032">Aminotransferase</keyword>
<reference evidence="1 2" key="1">
    <citation type="submission" date="2015-05" db="EMBL/GenBank/DDBJ databases">
        <authorList>
            <person name="Goodhead I."/>
        </authorList>
    </citation>
    <scope>NUCLEOTIDE SEQUENCE [LARGE SCALE GENOMIC DNA]</scope>
    <source>
        <strain evidence="2">morsitans</strain>
    </source>
</reference>
<proteinExistence type="predicted"/>
<dbReference type="GO" id="GO:0008483">
    <property type="term" value="F:transaminase activity"/>
    <property type="evidence" value="ECO:0007669"/>
    <property type="project" value="UniProtKB-KW"/>
</dbReference>
<evidence type="ECO:0000313" key="2">
    <source>
        <dbReference type="Proteomes" id="UP000245838"/>
    </source>
</evidence>
<gene>
    <name evidence="1" type="ORF">SGGMMB4_04948</name>
</gene>
<dbReference type="Proteomes" id="UP000245838">
    <property type="component" value="Chromosome sggmmb4_Chromosome"/>
</dbReference>
<evidence type="ECO:0000313" key="1">
    <source>
        <dbReference type="EMBL" id="CRL46370.1"/>
    </source>
</evidence>
<dbReference type="AlphaFoldDB" id="A0A193QN77"/>
<dbReference type="InterPro" id="IPR015424">
    <property type="entry name" value="PyrdxlP-dep_Trfase"/>
</dbReference>
<accession>A0A193QN77</accession>
<dbReference type="EMBL" id="LN854557">
    <property type="protein sequence ID" value="CRL46370.1"/>
    <property type="molecule type" value="Genomic_DNA"/>
</dbReference>
<name>A0A193QN77_SODGM</name>